<keyword evidence="2" id="KW-1185">Reference proteome</keyword>
<dbReference type="PANTHER" id="PTHR37310:SF1">
    <property type="entry name" value="CYTOPLASMIC PROTEIN"/>
    <property type="match status" value="1"/>
</dbReference>
<gene>
    <name evidence="1" type="ORF">GD597_20175</name>
</gene>
<sequence>MQQLLACSTTCESCGASCLAEQDVTPMAHCIELNRDCAEVCSLAAKLLIRESEFSHEFLAFCEKICRHCAEECSKHEHEHCKKCAVECIKCAEACHAHHHGNIVLN</sequence>
<dbReference type="AlphaFoldDB" id="A0A8J8FKY5"/>
<dbReference type="InterPro" id="IPR044543">
    <property type="entry name" value="YHJQ-like"/>
</dbReference>
<name>A0A8J8FKY5_9BACT</name>
<dbReference type="Gene3D" id="1.20.1270.360">
    <property type="match status" value="1"/>
</dbReference>
<evidence type="ECO:0000313" key="2">
    <source>
        <dbReference type="Proteomes" id="UP000598971"/>
    </source>
</evidence>
<dbReference type="CDD" id="cd08026">
    <property type="entry name" value="DUF326"/>
    <property type="match status" value="1"/>
</dbReference>
<dbReference type="PANTHER" id="PTHR37310">
    <property type="entry name" value="CYTOPLASMIC PROTEIN-RELATED"/>
    <property type="match status" value="1"/>
</dbReference>
<comment type="caution">
    <text evidence="1">The sequence shown here is derived from an EMBL/GenBank/DDBJ whole genome shotgun (WGS) entry which is preliminary data.</text>
</comment>
<dbReference type="EMBL" id="WHPF01000019">
    <property type="protein sequence ID" value="NNV57796.1"/>
    <property type="molecule type" value="Genomic_DNA"/>
</dbReference>
<dbReference type="Proteomes" id="UP000598971">
    <property type="component" value="Unassembled WGS sequence"/>
</dbReference>
<reference evidence="1" key="1">
    <citation type="submission" date="2019-10" db="EMBL/GenBank/DDBJ databases">
        <title>Draft genome sequence of Panacibacter sp. KCS-6.</title>
        <authorList>
            <person name="Yim K.J."/>
        </authorList>
    </citation>
    <scope>NUCLEOTIDE SEQUENCE</scope>
    <source>
        <strain evidence="1">KCS-6</strain>
    </source>
</reference>
<organism evidence="1 2">
    <name type="scientific">Limnovirga soli</name>
    <dbReference type="NCBI Taxonomy" id="2656915"/>
    <lineage>
        <taxon>Bacteria</taxon>
        <taxon>Pseudomonadati</taxon>
        <taxon>Bacteroidota</taxon>
        <taxon>Chitinophagia</taxon>
        <taxon>Chitinophagales</taxon>
        <taxon>Chitinophagaceae</taxon>
        <taxon>Limnovirga</taxon>
    </lineage>
</organism>
<accession>A0A8J8FKY5</accession>
<proteinExistence type="predicted"/>
<dbReference type="InterPro" id="IPR005560">
    <property type="entry name" value="Csp_YhjQ"/>
</dbReference>
<dbReference type="Pfam" id="PF03860">
    <property type="entry name" value="Csp"/>
    <property type="match status" value="1"/>
</dbReference>
<protein>
    <submittedName>
        <fullName evidence="1">Four-helix bundle copper-binding protein</fullName>
    </submittedName>
</protein>
<evidence type="ECO:0000313" key="1">
    <source>
        <dbReference type="EMBL" id="NNV57796.1"/>
    </source>
</evidence>